<comment type="caution">
    <text evidence="2">The sequence shown here is derived from an EMBL/GenBank/DDBJ whole genome shotgun (WGS) entry which is preliminary data.</text>
</comment>
<keyword evidence="1" id="KW-0812">Transmembrane</keyword>
<dbReference type="PANTHER" id="PTHR36844">
    <property type="entry name" value="PROTEASE PRSW"/>
    <property type="match status" value="1"/>
</dbReference>
<dbReference type="AlphaFoldDB" id="A0A2I1I2M7"/>
<dbReference type="InterPro" id="IPR026898">
    <property type="entry name" value="PrsW"/>
</dbReference>
<keyword evidence="2" id="KW-0378">Hydrolase</keyword>
<dbReference type="PANTHER" id="PTHR36844:SF1">
    <property type="entry name" value="PROTEASE PRSW"/>
    <property type="match status" value="1"/>
</dbReference>
<feature type="transmembrane region" description="Helical" evidence="1">
    <location>
        <begin position="190"/>
        <end position="210"/>
    </location>
</feature>
<feature type="transmembrane region" description="Helical" evidence="1">
    <location>
        <begin position="230"/>
        <end position="251"/>
    </location>
</feature>
<feature type="transmembrane region" description="Helical" evidence="1">
    <location>
        <begin position="260"/>
        <end position="277"/>
    </location>
</feature>
<dbReference type="Pfam" id="PF13367">
    <property type="entry name" value="PrsW-protease"/>
    <property type="match status" value="1"/>
</dbReference>
<feature type="transmembrane region" description="Helical" evidence="1">
    <location>
        <begin position="289"/>
        <end position="309"/>
    </location>
</feature>
<name>A0A2I1I2M7_9ACTO</name>
<protein>
    <submittedName>
        <fullName evidence="2">PrsW family intramembrane metalloprotease</fullName>
    </submittedName>
</protein>
<sequence length="431" mass="47405">MHTTHWGGPGEDYRLKKISSVNIDVVSGISGPAPDDAAPVWQTPKARHSFPWFEVIMTTVGTIGLLSMVIFWLSPASSGVASLVKTTLLAAVPLLIVVSFILFIDRWEPEPWKTKVALFLWGAGVATLSSGILNTALKENIILSIGDLQQSNALGATFIAPLVEETLKGLGVLIVVVVRRTNINSLIDGVVYAGFSACGFMFAEDILYFIRVDNPEAGGVLLTFVLRGLFSPFVHAMATSMTGIGLALALLKFKRGWSKTGIVLVFWFFAMVIHFAWNGTSAFLFRYFFLLYAVIGVPAFIVWAVALIIMSRKEAEKIRVGLVPYVRTGWFIPGEVTMATDRRARRAALKWARSGGREAKRAMRSFLINLASLGMDQRLMAKNGPDPARIEADRQMLAEAVDNRREFLRLTSIAEQQQDVTDAVSRLAQAH</sequence>
<dbReference type="RefSeq" id="WP_101600194.1">
    <property type="nucleotide sequence ID" value="NZ_PKKM01000001.1"/>
</dbReference>
<organism evidence="2 3">
    <name type="scientific">Schaalia odontolytica</name>
    <dbReference type="NCBI Taxonomy" id="1660"/>
    <lineage>
        <taxon>Bacteria</taxon>
        <taxon>Bacillati</taxon>
        <taxon>Actinomycetota</taxon>
        <taxon>Actinomycetes</taxon>
        <taxon>Actinomycetales</taxon>
        <taxon>Actinomycetaceae</taxon>
        <taxon>Schaalia</taxon>
    </lineage>
</organism>
<evidence type="ECO:0000256" key="1">
    <source>
        <dbReference type="SAM" id="Phobius"/>
    </source>
</evidence>
<keyword evidence="2" id="KW-0645">Protease</keyword>
<feature type="transmembrane region" description="Helical" evidence="1">
    <location>
        <begin position="116"/>
        <end position="133"/>
    </location>
</feature>
<dbReference type="GO" id="GO:0006508">
    <property type="term" value="P:proteolysis"/>
    <property type="evidence" value="ECO:0007669"/>
    <property type="project" value="UniProtKB-KW"/>
</dbReference>
<gene>
    <name evidence="2" type="ORF">CYJ22_00200</name>
</gene>
<proteinExistence type="predicted"/>
<accession>A0A2I1I2M7</accession>
<reference evidence="2 3" key="1">
    <citation type="submission" date="2017-12" db="EMBL/GenBank/DDBJ databases">
        <title>Phylogenetic diversity of female urinary microbiome.</title>
        <authorList>
            <person name="Thomas-White K."/>
            <person name="Wolfe A.J."/>
        </authorList>
    </citation>
    <scope>NUCLEOTIDE SEQUENCE [LARGE SCALE GENOMIC DNA]</scope>
    <source>
        <strain evidence="2 3">UMB0018</strain>
    </source>
</reference>
<feature type="transmembrane region" description="Helical" evidence="1">
    <location>
        <begin position="52"/>
        <end position="74"/>
    </location>
</feature>
<dbReference type="Proteomes" id="UP000234198">
    <property type="component" value="Unassembled WGS sequence"/>
</dbReference>
<keyword evidence="1" id="KW-1133">Transmembrane helix</keyword>
<feature type="transmembrane region" description="Helical" evidence="1">
    <location>
        <begin position="153"/>
        <end position="178"/>
    </location>
</feature>
<feature type="transmembrane region" description="Helical" evidence="1">
    <location>
        <begin position="86"/>
        <end position="104"/>
    </location>
</feature>
<dbReference type="EMBL" id="PKKM01000001">
    <property type="protein sequence ID" value="PKY65353.1"/>
    <property type="molecule type" value="Genomic_DNA"/>
</dbReference>
<keyword evidence="1" id="KW-0472">Membrane</keyword>
<dbReference type="GO" id="GO:0008237">
    <property type="term" value="F:metallopeptidase activity"/>
    <property type="evidence" value="ECO:0007669"/>
    <property type="project" value="UniProtKB-KW"/>
</dbReference>
<evidence type="ECO:0000313" key="3">
    <source>
        <dbReference type="Proteomes" id="UP000234198"/>
    </source>
</evidence>
<keyword evidence="2" id="KW-0482">Metalloprotease</keyword>
<evidence type="ECO:0000313" key="2">
    <source>
        <dbReference type="EMBL" id="PKY65353.1"/>
    </source>
</evidence>